<dbReference type="Proteomes" id="UP001589627">
    <property type="component" value="Unassembled WGS sequence"/>
</dbReference>
<comment type="caution">
    <text evidence="6">The sequence shown here is derived from an EMBL/GenBank/DDBJ whole genome shotgun (WGS) entry which is preliminary data.</text>
</comment>
<sequence>MIRIPGRPSGRQGPFAFAHHGPPAGPAPEHLHDLGLDITGANGGGKTTFLRSVGVAHLMTHSGMFVAARSLTASITGAVTGAVHTHFRREEDHTMTSGKALRPGDLVLCNESFMSTNEREGSTIAAEIIRALTDLGIRVVFVTHLYDFARRTLTGRCLFLSAARGHDGERPFRLTPGAPSPTADAADV</sequence>
<dbReference type="Pfam" id="PF00488">
    <property type="entry name" value="MutS_V"/>
    <property type="match status" value="1"/>
</dbReference>
<dbReference type="Gene3D" id="3.40.50.300">
    <property type="entry name" value="P-loop containing nucleotide triphosphate hydrolases"/>
    <property type="match status" value="1"/>
</dbReference>
<dbReference type="RefSeq" id="WP_378207073.1">
    <property type="nucleotide sequence ID" value="NZ_JBHLZP010000204.1"/>
</dbReference>
<name>A0ABV5YKA0_9ACTN</name>
<keyword evidence="2" id="KW-0067">ATP-binding</keyword>
<dbReference type="InterPro" id="IPR027417">
    <property type="entry name" value="P-loop_NTPase"/>
</dbReference>
<dbReference type="PANTHER" id="PTHR11361:SF34">
    <property type="entry name" value="DNA MISMATCH REPAIR PROTEIN MSH1, MITOCHONDRIAL"/>
    <property type="match status" value="1"/>
</dbReference>
<accession>A0ABV5YKA0</accession>
<organism evidence="6 7">
    <name type="scientific">Actinoallomurus acaciae</name>
    <dbReference type="NCBI Taxonomy" id="502577"/>
    <lineage>
        <taxon>Bacteria</taxon>
        <taxon>Bacillati</taxon>
        <taxon>Actinomycetota</taxon>
        <taxon>Actinomycetes</taxon>
        <taxon>Streptosporangiales</taxon>
        <taxon>Thermomonosporaceae</taxon>
        <taxon>Actinoallomurus</taxon>
    </lineage>
</organism>
<dbReference type="SMART" id="SM00534">
    <property type="entry name" value="MUTSac"/>
    <property type="match status" value="1"/>
</dbReference>
<reference evidence="6 7" key="1">
    <citation type="submission" date="2024-09" db="EMBL/GenBank/DDBJ databases">
        <authorList>
            <person name="Sun Q."/>
            <person name="Mori K."/>
        </authorList>
    </citation>
    <scope>NUCLEOTIDE SEQUENCE [LARGE SCALE GENOMIC DNA]</scope>
    <source>
        <strain evidence="6 7">TBRC 0563</strain>
    </source>
</reference>
<evidence type="ECO:0000256" key="1">
    <source>
        <dbReference type="ARBA" id="ARBA00022741"/>
    </source>
</evidence>
<feature type="region of interest" description="Disordered" evidence="4">
    <location>
        <begin position="1"/>
        <end position="28"/>
    </location>
</feature>
<dbReference type="PANTHER" id="PTHR11361">
    <property type="entry name" value="DNA MISMATCH REPAIR PROTEIN MUTS FAMILY MEMBER"/>
    <property type="match status" value="1"/>
</dbReference>
<keyword evidence="3" id="KW-0238">DNA-binding</keyword>
<feature type="domain" description="DNA mismatch repair proteins mutS family" evidence="5">
    <location>
        <begin position="32"/>
        <end position="187"/>
    </location>
</feature>
<keyword evidence="7" id="KW-1185">Reference proteome</keyword>
<gene>
    <name evidence="6" type="ORF">ACFFNX_25170</name>
</gene>
<evidence type="ECO:0000313" key="6">
    <source>
        <dbReference type="EMBL" id="MFB9835479.1"/>
    </source>
</evidence>
<dbReference type="InterPro" id="IPR045076">
    <property type="entry name" value="MutS"/>
</dbReference>
<evidence type="ECO:0000256" key="2">
    <source>
        <dbReference type="ARBA" id="ARBA00022840"/>
    </source>
</evidence>
<evidence type="ECO:0000313" key="7">
    <source>
        <dbReference type="Proteomes" id="UP001589627"/>
    </source>
</evidence>
<dbReference type="InterPro" id="IPR000432">
    <property type="entry name" value="DNA_mismatch_repair_MutS_C"/>
</dbReference>
<proteinExistence type="predicted"/>
<keyword evidence="1" id="KW-0547">Nucleotide-binding</keyword>
<dbReference type="SUPFAM" id="SSF52540">
    <property type="entry name" value="P-loop containing nucleoside triphosphate hydrolases"/>
    <property type="match status" value="1"/>
</dbReference>
<evidence type="ECO:0000259" key="5">
    <source>
        <dbReference type="SMART" id="SM00534"/>
    </source>
</evidence>
<evidence type="ECO:0000256" key="3">
    <source>
        <dbReference type="ARBA" id="ARBA00023125"/>
    </source>
</evidence>
<dbReference type="EMBL" id="JBHLZP010000204">
    <property type="protein sequence ID" value="MFB9835479.1"/>
    <property type="molecule type" value="Genomic_DNA"/>
</dbReference>
<evidence type="ECO:0000256" key="4">
    <source>
        <dbReference type="SAM" id="MobiDB-lite"/>
    </source>
</evidence>
<feature type="compositionally biased region" description="Low complexity" evidence="4">
    <location>
        <begin position="13"/>
        <end position="22"/>
    </location>
</feature>
<protein>
    <recommendedName>
        <fullName evidence="5">DNA mismatch repair proteins mutS family domain-containing protein</fullName>
    </recommendedName>
</protein>